<reference evidence="2 3" key="1">
    <citation type="submission" date="2019-11" db="EMBL/GenBank/DDBJ databases">
        <title>Novel Deefgea species.</title>
        <authorList>
            <person name="Han J.-H."/>
        </authorList>
    </citation>
    <scope>NUCLEOTIDE SEQUENCE [LARGE SCALE GENOMIC DNA]</scope>
    <source>
        <strain evidence="2 3">LMG 24817</strain>
    </source>
</reference>
<comment type="caution">
    <text evidence="2">The sequence shown here is derived from an EMBL/GenBank/DDBJ whole genome shotgun (WGS) entry which is preliminary data.</text>
</comment>
<sequence>MVIRKILTLVPALLFTNLVSADVGNYSKFCEKGDFSEQVRCLNSNGFKLITMSADSKNDDKLFQKGKLFKLFDLNGRDITPSKKIQDQYFAGSFPDYSFVGGKIHVFDITAEDSEILCISAVTGKKVNCPERSN</sequence>
<dbReference type="RefSeq" id="WP_203569830.1">
    <property type="nucleotide sequence ID" value="NZ_WOFE01000001.1"/>
</dbReference>
<keyword evidence="3" id="KW-1185">Reference proteome</keyword>
<evidence type="ECO:0000313" key="2">
    <source>
        <dbReference type="EMBL" id="MBM5570535.1"/>
    </source>
</evidence>
<proteinExistence type="predicted"/>
<dbReference type="Proteomes" id="UP001195660">
    <property type="component" value="Unassembled WGS sequence"/>
</dbReference>
<gene>
    <name evidence="2" type="ORF">GM173_02960</name>
</gene>
<organism evidence="2 3">
    <name type="scientific">Deefgea chitinilytica</name>
    <dbReference type="NCBI Taxonomy" id="570276"/>
    <lineage>
        <taxon>Bacteria</taxon>
        <taxon>Pseudomonadati</taxon>
        <taxon>Pseudomonadota</taxon>
        <taxon>Betaproteobacteria</taxon>
        <taxon>Neisseriales</taxon>
        <taxon>Chitinibacteraceae</taxon>
        <taxon>Deefgea</taxon>
    </lineage>
</organism>
<feature type="chain" id="PRO_5045362907" evidence="1">
    <location>
        <begin position="22"/>
        <end position="134"/>
    </location>
</feature>
<keyword evidence="1" id="KW-0732">Signal</keyword>
<accession>A0ABS2CA40</accession>
<evidence type="ECO:0000313" key="3">
    <source>
        <dbReference type="Proteomes" id="UP001195660"/>
    </source>
</evidence>
<evidence type="ECO:0000256" key="1">
    <source>
        <dbReference type="SAM" id="SignalP"/>
    </source>
</evidence>
<protein>
    <submittedName>
        <fullName evidence="2">Uncharacterized protein</fullName>
    </submittedName>
</protein>
<feature type="signal peptide" evidence="1">
    <location>
        <begin position="1"/>
        <end position="21"/>
    </location>
</feature>
<name>A0ABS2CA40_9NEIS</name>
<dbReference type="EMBL" id="WOFE01000001">
    <property type="protein sequence ID" value="MBM5570535.1"/>
    <property type="molecule type" value="Genomic_DNA"/>
</dbReference>